<name>A0AAV5HUN9_9ROSI</name>
<comment type="caution">
    <text evidence="1">The sequence shown here is derived from an EMBL/GenBank/DDBJ whole genome shotgun (WGS) entry which is preliminary data.</text>
</comment>
<gene>
    <name evidence="1" type="ORF">SLEP1_g3743</name>
</gene>
<organism evidence="1 2">
    <name type="scientific">Rubroshorea leprosula</name>
    <dbReference type="NCBI Taxonomy" id="152421"/>
    <lineage>
        <taxon>Eukaryota</taxon>
        <taxon>Viridiplantae</taxon>
        <taxon>Streptophyta</taxon>
        <taxon>Embryophyta</taxon>
        <taxon>Tracheophyta</taxon>
        <taxon>Spermatophyta</taxon>
        <taxon>Magnoliopsida</taxon>
        <taxon>eudicotyledons</taxon>
        <taxon>Gunneridae</taxon>
        <taxon>Pentapetalae</taxon>
        <taxon>rosids</taxon>
        <taxon>malvids</taxon>
        <taxon>Malvales</taxon>
        <taxon>Dipterocarpaceae</taxon>
        <taxon>Rubroshorea</taxon>
    </lineage>
</organism>
<accession>A0AAV5HUN9</accession>
<protein>
    <submittedName>
        <fullName evidence="1">Uncharacterized protein</fullName>
    </submittedName>
</protein>
<dbReference type="Proteomes" id="UP001054252">
    <property type="component" value="Unassembled WGS sequence"/>
</dbReference>
<proteinExistence type="predicted"/>
<dbReference type="AlphaFoldDB" id="A0AAV5HUN9"/>
<sequence>MIFSEPCEFVGPSHECTAFVTPRIQRSFAIDPVGLYSIAS</sequence>
<keyword evidence="2" id="KW-1185">Reference proteome</keyword>
<evidence type="ECO:0000313" key="2">
    <source>
        <dbReference type="Proteomes" id="UP001054252"/>
    </source>
</evidence>
<dbReference type="EMBL" id="BPVZ01000003">
    <property type="protein sequence ID" value="GKU89629.1"/>
    <property type="molecule type" value="Genomic_DNA"/>
</dbReference>
<reference evidence="1 2" key="1">
    <citation type="journal article" date="2021" name="Commun. Biol.">
        <title>The genome of Shorea leprosula (Dipterocarpaceae) highlights the ecological relevance of drought in aseasonal tropical rainforests.</title>
        <authorList>
            <person name="Ng K.K.S."/>
            <person name="Kobayashi M.J."/>
            <person name="Fawcett J.A."/>
            <person name="Hatakeyama M."/>
            <person name="Paape T."/>
            <person name="Ng C.H."/>
            <person name="Ang C.C."/>
            <person name="Tnah L.H."/>
            <person name="Lee C.T."/>
            <person name="Nishiyama T."/>
            <person name="Sese J."/>
            <person name="O'Brien M.J."/>
            <person name="Copetti D."/>
            <person name="Mohd Noor M.I."/>
            <person name="Ong R.C."/>
            <person name="Putra M."/>
            <person name="Sireger I.Z."/>
            <person name="Indrioko S."/>
            <person name="Kosugi Y."/>
            <person name="Izuno A."/>
            <person name="Isagi Y."/>
            <person name="Lee S.L."/>
            <person name="Shimizu K.K."/>
        </authorList>
    </citation>
    <scope>NUCLEOTIDE SEQUENCE [LARGE SCALE GENOMIC DNA]</scope>
    <source>
        <strain evidence="1">214</strain>
    </source>
</reference>
<evidence type="ECO:0000313" key="1">
    <source>
        <dbReference type="EMBL" id="GKU89629.1"/>
    </source>
</evidence>